<sequence>MLYGFAELKRRCGKHRAALVSAMLDKLVEYTHLRQRLGEAALEVSFLERVLRIQAPSFGAKPESVRPDPLLAASEAPRNSWVDPSGPAFAAGTLWGELGCLELGTARSLALQCSPPLGHELCLLCQQELAYRSLALCCVQYNALLLDPQLRQQGVSDVASHGVPGAVFASDPGMAILWKLRETSELSGPQKAERLMAPQQSPPPPQAYTDMSRHRQMFQTPAALLAPALAALRELFFECTGVDVESSADEPQLQENGTMRSLWFQLLGCGCSFALRASCDLAVRIQAVYAASSVRSLASLVPASAALFECAPAGAQQHLQMPFVQRDGLAGGAFVVPSDFDLLQLRGARQVDVLPEMRAALLRRDASLFDIGRSLETPSGAAAGAAGAPWSPSSSPRSPPGAPRSPGNPRSALGAQEGRGGGGRSPGSSKERRRTAISVGPASGGSGDAPPDALVGEEPHLRMAFDSPALAALGTLSELAALVSLRYALAAVSGAPVTLLWLQRSARFRAAGVGLPEEAVGRTDHTAEALAEMCAELARAGSRLGRLGEGAREAGTAEVLRSEVRAAHAPGALAAAAAAAAGARWGAPAARLGLPGGRVPGGARARAHHATQRHGPLRAGEEHHPRAAGGHPLLDRFVHLLLGPAASLAPCAAPGEASPYGARLLWR</sequence>
<accession>A0ABN9R705</accession>
<gene>
    <name evidence="2" type="ORF">PCOR1329_LOCUS17861</name>
</gene>
<comment type="caution">
    <text evidence="2">The sequence shown here is derived from an EMBL/GenBank/DDBJ whole genome shotgun (WGS) entry which is preliminary data.</text>
</comment>
<dbReference type="EMBL" id="CAUYUJ010005565">
    <property type="protein sequence ID" value="CAK0814195.1"/>
    <property type="molecule type" value="Genomic_DNA"/>
</dbReference>
<evidence type="ECO:0000313" key="3">
    <source>
        <dbReference type="Proteomes" id="UP001189429"/>
    </source>
</evidence>
<keyword evidence="3" id="KW-1185">Reference proteome</keyword>
<feature type="compositionally biased region" description="Basic residues" evidence="1">
    <location>
        <begin position="605"/>
        <end position="616"/>
    </location>
</feature>
<organism evidence="2 3">
    <name type="scientific">Prorocentrum cordatum</name>
    <dbReference type="NCBI Taxonomy" id="2364126"/>
    <lineage>
        <taxon>Eukaryota</taxon>
        <taxon>Sar</taxon>
        <taxon>Alveolata</taxon>
        <taxon>Dinophyceae</taxon>
        <taxon>Prorocentrales</taxon>
        <taxon>Prorocentraceae</taxon>
        <taxon>Prorocentrum</taxon>
    </lineage>
</organism>
<name>A0ABN9R705_9DINO</name>
<reference evidence="2" key="1">
    <citation type="submission" date="2023-10" db="EMBL/GenBank/DDBJ databases">
        <authorList>
            <person name="Chen Y."/>
            <person name="Shah S."/>
            <person name="Dougan E. K."/>
            <person name="Thang M."/>
            <person name="Chan C."/>
        </authorList>
    </citation>
    <scope>NUCLEOTIDE SEQUENCE [LARGE SCALE GENOMIC DNA]</scope>
</reference>
<protein>
    <submittedName>
        <fullName evidence="2">Uncharacterized protein</fullName>
    </submittedName>
</protein>
<feature type="compositionally biased region" description="Low complexity" evidence="1">
    <location>
        <begin position="380"/>
        <end position="396"/>
    </location>
</feature>
<evidence type="ECO:0000313" key="2">
    <source>
        <dbReference type="EMBL" id="CAK0814195.1"/>
    </source>
</evidence>
<feature type="non-terminal residue" evidence="2">
    <location>
        <position position="667"/>
    </location>
</feature>
<feature type="region of interest" description="Disordered" evidence="1">
    <location>
        <begin position="380"/>
        <end position="455"/>
    </location>
</feature>
<feature type="region of interest" description="Disordered" evidence="1">
    <location>
        <begin position="596"/>
        <end position="628"/>
    </location>
</feature>
<proteinExistence type="predicted"/>
<evidence type="ECO:0000256" key="1">
    <source>
        <dbReference type="SAM" id="MobiDB-lite"/>
    </source>
</evidence>
<dbReference type="Proteomes" id="UP001189429">
    <property type="component" value="Unassembled WGS sequence"/>
</dbReference>